<evidence type="ECO:0000313" key="2">
    <source>
        <dbReference type="Proteomes" id="UP000236021"/>
    </source>
</evidence>
<accession>A0ABX4VSH6</accession>
<gene>
    <name evidence="1" type="ORF">CXK93_21930</name>
</gene>
<reference evidence="1 2" key="1">
    <citation type="submission" date="2018-01" db="EMBL/GenBank/DDBJ databases">
        <title>Denitrification phenotypes of diverse strains of Pseudomonas stutzeri.</title>
        <authorList>
            <person name="Milligan D.A."/>
            <person name="Bergaust L."/>
            <person name="Bakken L.R."/>
            <person name="Frostegard A."/>
        </authorList>
    </citation>
    <scope>NUCLEOTIDE SEQUENCE [LARGE SCALE GENOMIC DNA]</scope>
    <source>
        <strain evidence="1 2">ST27MN3</strain>
    </source>
</reference>
<comment type="caution">
    <text evidence="1">The sequence shown here is derived from an EMBL/GenBank/DDBJ whole genome shotgun (WGS) entry which is preliminary data.</text>
</comment>
<sequence length="75" mass="8694">MIQVLTDDDKYLQKMWAALNSPHAHTLALVLGDIQKDRYPQGYADWKDFVIDVMEAMELQDAGQFPGSWYDEDDE</sequence>
<proteinExistence type="predicted"/>
<protein>
    <submittedName>
        <fullName evidence="1">Uncharacterized protein</fullName>
    </submittedName>
</protein>
<dbReference type="Proteomes" id="UP000236021">
    <property type="component" value="Unassembled WGS sequence"/>
</dbReference>
<dbReference type="EMBL" id="POUI01000014">
    <property type="protein sequence ID" value="PNF82798.1"/>
    <property type="molecule type" value="Genomic_DNA"/>
</dbReference>
<evidence type="ECO:0000313" key="1">
    <source>
        <dbReference type="EMBL" id="PNF82798.1"/>
    </source>
</evidence>
<name>A0ABX4VSH6_9GAMM</name>
<keyword evidence="2" id="KW-1185">Reference proteome</keyword>
<dbReference type="RefSeq" id="WP_102857265.1">
    <property type="nucleotide sequence ID" value="NZ_JAMOHT010000007.1"/>
</dbReference>
<organism evidence="1 2">
    <name type="scientific">Stutzerimonas decontaminans</name>
    <dbReference type="NCBI Taxonomy" id="3022791"/>
    <lineage>
        <taxon>Bacteria</taxon>
        <taxon>Pseudomonadati</taxon>
        <taxon>Pseudomonadota</taxon>
        <taxon>Gammaproteobacteria</taxon>
        <taxon>Pseudomonadales</taxon>
        <taxon>Pseudomonadaceae</taxon>
        <taxon>Stutzerimonas</taxon>
    </lineage>
</organism>